<evidence type="ECO:0000313" key="1">
    <source>
        <dbReference type="EMBL" id="RKR88952.1"/>
    </source>
</evidence>
<keyword evidence="2" id="KW-1185">Reference proteome</keyword>
<name>A0A495JKT0_9ACTN</name>
<sequence length="136" mass="15124">MTYLSRYVWPEVVRQAHLVVAAHADGRMCGRCAEPGDCHRLRNARVEIGTFDPPRGTPIRLAAGEWSHCAGLDPAATVEMRVARVHIERMHPNDEEVWVSGHLSSCPAQAVAEHRACVELLARVDALIRLAKTRSR</sequence>
<proteinExistence type="predicted"/>
<dbReference type="OrthoDB" id="3385386at2"/>
<dbReference type="EMBL" id="RBKT01000001">
    <property type="protein sequence ID" value="RKR88952.1"/>
    <property type="molecule type" value="Genomic_DNA"/>
</dbReference>
<accession>A0A495JKT0</accession>
<dbReference type="RefSeq" id="WP_121157490.1">
    <property type="nucleotide sequence ID" value="NZ_RBKT01000001.1"/>
</dbReference>
<protein>
    <submittedName>
        <fullName evidence="1">Uncharacterized protein</fullName>
    </submittedName>
</protein>
<comment type="caution">
    <text evidence="1">The sequence shown here is derived from an EMBL/GenBank/DDBJ whole genome shotgun (WGS) entry which is preliminary data.</text>
</comment>
<dbReference type="AlphaFoldDB" id="A0A495JKT0"/>
<organism evidence="1 2">
    <name type="scientific">Micromonospora pisi</name>
    <dbReference type="NCBI Taxonomy" id="589240"/>
    <lineage>
        <taxon>Bacteria</taxon>
        <taxon>Bacillati</taxon>
        <taxon>Actinomycetota</taxon>
        <taxon>Actinomycetes</taxon>
        <taxon>Micromonosporales</taxon>
        <taxon>Micromonosporaceae</taxon>
        <taxon>Micromonospora</taxon>
    </lineage>
</organism>
<reference evidence="1 2" key="1">
    <citation type="submission" date="2018-10" db="EMBL/GenBank/DDBJ databases">
        <title>Sequencing the genomes of 1000 actinobacteria strains.</title>
        <authorList>
            <person name="Klenk H.-P."/>
        </authorList>
    </citation>
    <scope>NUCLEOTIDE SEQUENCE [LARGE SCALE GENOMIC DNA]</scope>
    <source>
        <strain evidence="1 2">DSM 45175</strain>
    </source>
</reference>
<gene>
    <name evidence="1" type="ORF">BDK92_3286</name>
</gene>
<dbReference type="Proteomes" id="UP000277671">
    <property type="component" value="Unassembled WGS sequence"/>
</dbReference>
<evidence type="ECO:0000313" key="2">
    <source>
        <dbReference type="Proteomes" id="UP000277671"/>
    </source>
</evidence>